<evidence type="ECO:0000256" key="1">
    <source>
        <dbReference type="ARBA" id="ARBA00022801"/>
    </source>
</evidence>
<dbReference type="InterPro" id="IPR050266">
    <property type="entry name" value="AB_hydrolase_sf"/>
</dbReference>
<evidence type="ECO:0000313" key="4">
    <source>
        <dbReference type="Proteomes" id="UP001165679"/>
    </source>
</evidence>
<dbReference type="EMBL" id="JAPDNT010000005">
    <property type="protein sequence ID" value="MCW3474746.1"/>
    <property type="molecule type" value="Genomic_DNA"/>
</dbReference>
<keyword evidence="4" id="KW-1185">Reference proteome</keyword>
<dbReference type="GO" id="GO:0016787">
    <property type="term" value="F:hydrolase activity"/>
    <property type="evidence" value="ECO:0007669"/>
    <property type="project" value="UniProtKB-KW"/>
</dbReference>
<dbReference type="InterPro" id="IPR029058">
    <property type="entry name" value="AB_hydrolase_fold"/>
</dbReference>
<feature type="domain" description="AB hydrolase-1" evidence="2">
    <location>
        <begin position="2"/>
        <end position="224"/>
    </location>
</feature>
<dbReference type="SUPFAM" id="SSF53474">
    <property type="entry name" value="alpha/beta-Hydrolases"/>
    <property type="match status" value="1"/>
</dbReference>
<sequence length="240" mass="26138">MLVHGVGADLESWDEVAAALAKHFTVVRADLRGHGRSGHMTTCHIDDFVGDLDGLLAEAGVAKIDLVGFSLGGLIAQHFAQRFPDRVRRLALISTVAARTPEERARVLQRADIVSRDGIAAVVGAAEDRWFTPAFKAANPDRIRQRLAQLQANDHPSYAAAYRVFAEADEGLDFDAIVAPTLVVTGENDIGSSPRMARLLHERIADSRLVILPELRHSVLIEAPGRIGELLMEFLSEPRA</sequence>
<protein>
    <submittedName>
        <fullName evidence="3">Alpha/beta hydrolase</fullName>
    </submittedName>
</protein>
<dbReference type="Proteomes" id="UP001165679">
    <property type="component" value="Unassembled WGS sequence"/>
</dbReference>
<evidence type="ECO:0000259" key="2">
    <source>
        <dbReference type="Pfam" id="PF00561"/>
    </source>
</evidence>
<gene>
    <name evidence="3" type="ORF">OL599_09135</name>
</gene>
<keyword evidence="1 3" id="KW-0378">Hydrolase</keyword>
<dbReference type="PANTHER" id="PTHR43798:SF31">
    <property type="entry name" value="AB HYDROLASE SUPERFAMILY PROTEIN YCLE"/>
    <property type="match status" value="1"/>
</dbReference>
<dbReference type="PRINTS" id="PR00111">
    <property type="entry name" value="ABHYDROLASE"/>
</dbReference>
<reference evidence="3" key="1">
    <citation type="submission" date="2022-09" db="EMBL/GenBank/DDBJ databases">
        <title>Rhodovastum sp. nov. RN2-1 isolated from soil in Seongnam, South Korea.</title>
        <authorList>
            <person name="Le N.T."/>
        </authorList>
    </citation>
    <scope>NUCLEOTIDE SEQUENCE</scope>
    <source>
        <strain evidence="3">RN2-1</strain>
    </source>
</reference>
<name>A0AA41YLP0_9PROT</name>
<dbReference type="Pfam" id="PF00561">
    <property type="entry name" value="Abhydrolase_1"/>
    <property type="match status" value="1"/>
</dbReference>
<comment type="caution">
    <text evidence="3">The sequence shown here is derived from an EMBL/GenBank/DDBJ whole genome shotgun (WGS) entry which is preliminary data.</text>
</comment>
<dbReference type="Gene3D" id="3.40.50.1820">
    <property type="entry name" value="alpha/beta hydrolase"/>
    <property type="match status" value="1"/>
</dbReference>
<dbReference type="InterPro" id="IPR000073">
    <property type="entry name" value="AB_hydrolase_1"/>
</dbReference>
<accession>A0AA41YLP0</accession>
<dbReference type="GO" id="GO:0016020">
    <property type="term" value="C:membrane"/>
    <property type="evidence" value="ECO:0007669"/>
    <property type="project" value="TreeGrafter"/>
</dbReference>
<dbReference type="AlphaFoldDB" id="A0AA41YLP0"/>
<proteinExistence type="predicted"/>
<organism evidence="3 4">
    <name type="scientific">Limobrevibacterium gyesilva</name>
    <dbReference type="NCBI Taxonomy" id="2991712"/>
    <lineage>
        <taxon>Bacteria</taxon>
        <taxon>Pseudomonadati</taxon>
        <taxon>Pseudomonadota</taxon>
        <taxon>Alphaproteobacteria</taxon>
        <taxon>Acetobacterales</taxon>
        <taxon>Acetobacteraceae</taxon>
        <taxon>Limobrevibacterium</taxon>
    </lineage>
</organism>
<dbReference type="PANTHER" id="PTHR43798">
    <property type="entry name" value="MONOACYLGLYCEROL LIPASE"/>
    <property type="match status" value="1"/>
</dbReference>
<evidence type="ECO:0000313" key="3">
    <source>
        <dbReference type="EMBL" id="MCW3474746.1"/>
    </source>
</evidence>
<reference evidence="3" key="2">
    <citation type="submission" date="2022-10" db="EMBL/GenBank/DDBJ databases">
        <authorList>
            <person name="Trinh H.N."/>
        </authorList>
    </citation>
    <scope>NUCLEOTIDE SEQUENCE</scope>
    <source>
        <strain evidence="3">RN2-1</strain>
    </source>
</reference>